<accession>A0A6P6PM50</accession>
<name>A0A6P6PM50_CARAU</name>
<dbReference type="GeneID" id="113105304"/>
<dbReference type="InterPro" id="IPR058913">
    <property type="entry name" value="Integrase_dom_put"/>
</dbReference>
<reference evidence="3" key="1">
    <citation type="submission" date="2025-08" db="UniProtKB">
        <authorList>
            <consortium name="RefSeq"/>
        </authorList>
    </citation>
    <scope>IDENTIFICATION</scope>
    <source>
        <strain evidence="3">Wakin</strain>
        <tissue evidence="3">Muscle</tissue>
    </source>
</reference>
<dbReference type="OrthoDB" id="5952813at2759"/>
<feature type="domain" description="Integrase core" evidence="1">
    <location>
        <begin position="135"/>
        <end position="297"/>
    </location>
</feature>
<evidence type="ECO:0000259" key="1">
    <source>
        <dbReference type="Pfam" id="PF24764"/>
    </source>
</evidence>
<sequence length="401" mass="44955">MGSVLNDQAGNIVNMINNGATYSDVFVALASIGIERGNSVSSIKKFLGSRHLVKRGLLSDDNLEVAVASAVRETGPTFGRKMMTGYLASKGLRAAERRVGSALRLVHQPYHQARLQGARNFNPVPYNAEYFGHKLHMDQNEKLVMFGVTHVVGVDGYSNRVVGHATMPIKNNLTIYEEVFRPAILSNGMWDQVRVDCGKEFYLCLFMQEILSAYRYNTAREPYKQTPSTKNHRIERLWPEINNRVNYPIKEALIQLTDQEIIDMEDPTIRFCVSNLACQIARIGVGRVVDSWNAHRIPGRGVPNALGEGGCFKKINEDLLPNATVAANMYLGEMGSSLTTPTMFGIYPFLTEEDCACAEQSFIEEFPDLTVLYNSIINNDYRKFQEAVMCLINITCRYSDP</sequence>
<dbReference type="Proteomes" id="UP000515129">
    <property type="component" value="Chromosome 7"/>
</dbReference>
<dbReference type="PANTHER" id="PTHR46791:SF5">
    <property type="entry name" value="CLR5 DOMAIN-CONTAINING PROTEIN-RELATED"/>
    <property type="match status" value="1"/>
</dbReference>
<proteinExistence type="predicted"/>
<protein>
    <submittedName>
        <fullName evidence="3">Uncharacterized protein LOC113105304</fullName>
    </submittedName>
</protein>
<dbReference type="Pfam" id="PF24764">
    <property type="entry name" value="rva_4"/>
    <property type="match status" value="1"/>
</dbReference>
<keyword evidence="2" id="KW-1185">Reference proteome</keyword>
<dbReference type="KEGG" id="caua:113105304"/>
<dbReference type="AlphaFoldDB" id="A0A6P6PM50"/>
<dbReference type="PANTHER" id="PTHR46791">
    <property type="entry name" value="EXPRESSED PROTEIN"/>
    <property type="match status" value="1"/>
</dbReference>
<dbReference type="RefSeq" id="XP_026122138.1">
    <property type="nucleotide sequence ID" value="XM_026266353.1"/>
</dbReference>
<evidence type="ECO:0000313" key="2">
    <source>
        <dbReference type="Proteomes" id="UP000515129"/>
    </source>
</evidence>
<gene>
    <name evidence="3" type="primary">LOC113105304</name>
</gene>
<evidence type="ECO:0000313" key="3">
    <source>
        <dbReference type="RefSeq" id="XP_026122138.1"/>
    </source>
</evidence>
<organism evidence="2 3">
    <name type="scientific">Carassius auratus</name>
    <name type="common">Goldfish</name>
    <dbReference type="NCBI Taxonomy" id="7957"/>
    <lineage>
        <taxon>Eukaryota</taxon>
        <taxon>Metazoa</taxon>
        <taxon>Chordata</taxon>
        <taxon>Craniata</taxon>
        <taxon>Vertebrata</taxon>
        <taxon>Euteleostomi</taxon>
        <taxon>Actinopterygii</taxon>
        <taxon>Neopterygii</taxon>
        <taxon>Teleostei</taxon>
        <taxon>Ostariophysi</taxon>
        <taxon>Cypriniformes</taxon>
        <taxon>Cyprinidae</taxon>
        <taxon>Cyprininae</taxon>
        <taxon>Carassius</taxon>
    </lineage>
</organism>